<dbReference type="InterPro" id="IPR017871">
    <property type="entry name" value="ABC_transporter-like_CS"/>
</dbReference>
<evidence type="ECO:0000256" key="3">
    <source>
        <dbReference type="ARBA" id="ARBA00022741"/>
    </source>
</evidence>
<dbReference type="KEGG" id="hra:EI982_10280"/>
<evidence type="ECO:0000313" key="7">
    <source>
        <dbReference type="EMBL" id="QGX95152.1"/>
    </source>
</evidence>
<comment type="similarity">
    <text evidence="1">Belongs to the ABC transporter superfamily.</text>
</comment>
<dbReference type="SMART" id="SM00382">
    <property type="entry name" value="AAA"/>
    <property type="match status" value="1"/>
</dbReference>
<dbReference type="InterPro" id="IPR003439">
    <property type="entry name" value="ABC_transporter-like_ATP-bd"/>
</dbReference>
<dbReference type="InterPro" id="IPR003593">
    <property type="entry name" value="AAA+_ATPase"/>
</dbReference>
<dbReference type="GO" id="GO:0005524">
    <property type="term" value="F:ATP binding"/>
    <property type="evidence" value="ECO:0007669"/>
    <property type="project" value="UniProtKB-KW"/>
</dbReference>
<dbReference type="Pfam" id="PF00005">
    <property type="entry name" value="ABC_tran"/>
    <property type="match status" value="1"/>
</dbReference>
<evidence type="ECO:0000256" key="5">
    <source>
        <dbReference type="ARBA" id="ARBA00022970"/>
    </source>
</evidence>
<dbReference type="PANTHER" id="PTHR43820:SF4">
    <property type="entry name" value="HIGH-AFFINITY BRANCHED-CHAIN AMINO ACID TRANSPORT ATP-BINDING PROTEIN LIVF"/>
    <property type="match status" value="1"/>
</dbReference>
<keyword evidence="8" id="KW-1185">Reference proteome</keyword>
<accession>A0A6B9F6U5</accession>
<dbReference type="RefSeq" id="WP_157689612.1">
    <property type="nucleotide sequence ID" value="NZ_CP034345.1"/>
</dbReference>
<evidence type="ECO:0000256" key="2">
    <source>
        <dbReference type="ARBA" id="ARBA00022448"/>
    </source>
</evidence>
<protein>
    <submittedName>
        <fullName evidence="7">ABC transporter ATP-binding protein</fullName>
    </submittedName>
</protein>
<dbReference type="SUPFAM" id="SSF52540">
    <property type="entry name" value="P-loop containing nucleoside triphosphate hydrolases"/>
    <property type="match status" value="1"/>
</dbReference>
<dbReference type="EMBL" id="CP034345">
    <property type="protein sequence ID" value="QGX95152.1"/>
    <property type="molecule type" value="Genomic_DNA"/>
</dbReference>
<dbReference type="InterPro" id="IPR052156">
    <property type="entry name" value="BCAA_Transport_ATP-bd_LivF"/>
</dbReference>
<dbReference type="Proteomes" id="UP000428325">
    <property type="component" value="Chromosome"/>
</dbReference>
<dbReference type="Gene3D" id="3.40.50.300">
    <property type="entry name" value="P-loop containing nucleotide triphosphate hydrolases"/>
    <property type="match status" value="1"/>
</dbReference>
<dbReference type="PANTHER" id="PTHR43820">
    <property type="entry name" value="HIGH-AFFINITY BRANCHED-CHAIN AMINO ACID TRANSPORT ATP-BINDING PROTEIN LIVF"/>
    <property type="match status" value="1"/>
</dbReference>
<dbReference type="PROSITE" id="PS50893">
    <property type="entry name" value="ABC_TRANSPORTER_2"/>
    <property type="match status" value="1"/>
</dbReference>
<evidence type="ECO:0000256" key="4">
    <source>
        <dbReference type="ARBA" id="ARBA00022840"/>
    </source>
</evidence>
<dbReference type="OrthoDB" id="97750at2157"/>
<dbReference type="AlphaFoldDB" id="A0A6B9F6U5"/>
<feature type="domain" description="ABC transporter" evidence="6">
    <location>
        <begin position="4"/>
        <end position="234"/>
    </location>
</feature>
<name>A0A6B9F6U5_9EURY</name>
<keyword evidence="3" id="KW-0547">Nucleotide-binding</keyword>
<evidence type="ECO:0000313" key="8">
    <source>
        <dbReference type="Proteomes" id="UP000428325"/>
    </source>
</evidence>
<sequence>MALLEARGVVSGYGDAEILHGVDLDVEDREIVTIIGPNGAGKSTMMKATYGLIDCWAGTVTFDGEDITDLRADQVTERGMCYVPQRENIFPTLTVRENLEMGAYIDDPDPADFEEVWERFPFLEERENMRASAMSGGQQQMLALSSALMIDPDLLLVDEPSAGLAPDLVDDMFERLVQIRDETDTAILMVEQNARQALAVSDRGYVLDMGENRFEGSGEELLESDEVADLYLGGA</sequence>
<evidence type="ECO:0000256" key="1">
    <source>
        <dbReference type="ARBA" id="ARBA00005417"/>
    </source>
</evidence>
<proteinExistence type="inferred from homology"/>
<reference evidence="7 8" key="1">
    <citation type="submission" date="2018-12" db="EMBL/GenBank/DDBJ databases">
        <title>Complete genome sequence of Haloplanus rallus MBLA0036.</title>
        <authorList>
            <person name="Nam Y.-d."/>
            <person name="Kang J."/>
            <person name="Chung W.-H."/>
            <person name="Park Y.S."/>
        </authorList>
    </citation>
    <scope>NUCLEOTIDE SEQUENCE [LARGE SCALE GENOMIC DNA]</scope>
    <source>
        <strain evidence="7 8">MBLA0036</strain>
    </source>
</reference>
<dbReference type="CDD" id="cd03224">
    <property type="entry name" value="ABC_TM1139_LivF_branched"/>
    <property type="match status" value="1"/>
</dbReference>
<keyword evidence="2" id="KW-0813">Transport</keyword>
<dbReference type="GO" id="GO:0015658">
    <property type="term" value="F:branched-chain amino acid transmembrane transporter activity"/>
    <property type="evidence" value="ECO:0007669"/>
    <property type="project" value="TreeGrafter"/>
</dbReference>
<dbReference type="GO" id="GO:0015807">
    <property type="term" value="P:L-amino acid transport"/>
    <property type="evidence" value="ECO:0007669"/>
    <property type="project" value="TreeGrafter"/>
</dbReference>
<keyword evidence="4 7" id="KW-0067">ATP-binding</keyword>
<gene>
    <name evidence="7" type="ORF">EI982_10280</name>
</gene>
<dbReference type="GeneID" id="43369931"/>
<dbReference type="PROSITE" id="PS00211">
    <property type="entry name" value="ABC_TRANSPORTER_1"/>
    <property type="match status" value="1"/>
</dbReference>
<dbReference type="GO" id="GO:0016887">
    <property type="term" value="F:ATP hydrolysis activity"/>
    <property type="evidence" value="ECO:0007669"/>
    <property type="project" value="InterPro"/>
</dbReference>
<dbReference type="InterPro" id="IPR027417">
    <property type="entry name" value="P-loop_NTPase"/>
</dbReference>
<evidence type="ECO:0000259" key="6">
    <source>
        <dbReference type="PROSITE" id="PS50893"/>
    </source>
</evidence>
<organism evidence="7 8">
    <name type="scientific">Haloplanus rallus</name>
    <dbReference type="NCBI Taxonomy" id="1816183"/>
    <lineage>
        <taxon>Archaea</taxon>
        <taxon>Methanobacteriati</taxon>
        <taxon>Methanobacteriota</taxon>
        <taxon>Stenosarchaea group</taxon>
        <taxon>Halobacteria</taxon>
        <taxon>Halobacteriales</taxon>
        <taxon>Haloferacaceae</taxon>
        <taxon>Haloplanus</taxon>
    </lineage>
</organism>
<keyword evidence="5" id="KW-0029">Amino-acid transport</keyword>